<name>A0A1G9VND1_9BACT</name>
<keyword evidence="3" id="KW-1185">Reference proteome</keyword>
<reference evidence="2 3" key="1">
    <citation type="submission" date="2016-10" db="EMBL/GenBank/DDBJ databases">
        <authorList>
            <person name="de Groot N.N."/>
        </authorList>
    </citation>
    <scope>NUCLEOTIDE SEQUENCE [LARGE SCALE GENOMIC DNA]</scope>
    <source>
        <strain evidence="2 3">DSM 25186</strain>
    </source>
</reference>
<dbReference type="STRING" id="1075417.SAMN05421823_12215"/>
<evidence type="ECO:0000313" key="2">
    <source>
        <dbReference type="EMBL" id="SDM73714.1"/>
    </source>
</evidence>
<accession>A0A1G9VND1</accession>
<dbReference type="RefSeq" id="WP_089688777.1">
    <property type="nucleotide sequence ID" value="NZ_FNFO01000022.1"/>
</dbReference>
<feature type="transmembrane region" description="Helical" evidence="1">
    <location>
        <begin position="6"/>
        <end position="28"/>
    </location>
</feature>
<feature type="transmembrane region" description="Helical" evidence="1">
    <location>
        <begin position="37"/>
        <end position="58"/>
    </location>
</feature>
<keyword evidence="1" id="KW-0812">Transmembrane</keyword>
<dbReference type="OrthoDB" id="948891at2"/>
<keyword evidence="1" id="KW-1133">Transmembrane helix</keyword>
<feature type="transmembrane region" description="Helical" evidence="1">
    <location>
        <begin position="193"/>
        <end position="211"/>
    </location>
</feature>
<sequence length="241" mass="25124">MEALLQTLPYALLAAATMAVGGILTAYVQPSRWMRSAILHFAAGVIFSVVGVELLPDITSRHDPWSVVIGFGLGIVTMLLIRRGTKPGDAARATGPGALPTGLLWVVGVDLVVDGLLMGIGFSSGAETGALLAVALSIEILSLGLATGASLRKAGVVRRSQVLTSLGLAGVLLVSAGLGAWLLEDLPDQPHEIILSFGLAALLFLVTEELLTEAHEKEDTLLLTTAFFAGFLLFLLLGMQT</sequence>
<evidence type="ECO:0000256" key="1">
    <source>
        <dbReference type="SAM" id="Phobius"/>
    </source>
</evidence>
<gene>
    <name evidence="2" type="ORF">SAMN05421823_12215</name>
</gene>
<keyword evidence="1" id="KW-0472">Membrane</keyword>
<feature type="transmembrane region" description="Helical" evidence="1">
    <location>
        <begin position="129"/>
        <end position="151"/>
    </location>
</feature>
<protein>
    <submittedName>
        <fullName evidence="2">Zinc transporter, ZIP family</fullName>
    </submittedName>
</protein>
<feature type="transmembrane region" description="Helical" evidence="1">
    <location>
        <begin position="220"/>
        <end position="239"/>
    </location>
</feature>
<dbReference type="AlphaFoldDB" id="A0A1G9VND1"/>
<organism evidence="2 3">
    <name type="scientific">Catalinimonas alkaloidigena</name>
    <dbReference type="NCBI Taxonomy" id="1075417"/>
    <lineage>
        <taxon>Bacteria</taxon>
        <taxon>Pseudomonadati</taxon>
        <taxon>Bacteroidota</taxon>
        <taxon>Cytophagia</taxon>
        <taxon>Cytophagales</taxon>
        <taxon>Catalimonadaceae</taxon>
        <taxon>Catalinimonas</taxon>
    </lineage>
</organism>
<feature type="transmembrane region" description="Helical" evidence="1">
    <location>
        <begin position="64"/>
        <end position="81"/>
    </location>
</feature>
<feature type="transmembrane region" description="Helical" evidence="1">
    <location>
        <begin position="163"/>
        <end position="181"/>
    </location>
</feature>
<dbReference type="EMBL" id="FNFO01000022">
    <property type="protein sequence ID" value="SDM73714.1"/>
    <property type="molecule type" value="Genomic_DNA"/>
</dbReference>
<dbReference type="Proteomes" id="UP000198510">
    <property type="component" value="Unassembled WGS sequence"/>
</dbReference>
<evidence type="ECO:0000313" key="3">
    <source>
        <dbReference type="Proteomes" id="UP000198510"/>
    </source>
</evidence>
<feature type="transmembrane region" description="Helical" evidence="1">
    <location>
        <begin position="102"/>
        <end position="123"/>
    </location>
</feature>
<proteinExistence type="predicted"/>